<organism evidence="1 2">
    <name type="scientific">Lactococcus nasutitermitis</name>
    <dbReference type="NCBI Taxonomy" id="1652957"/>
    <lineage>
        <taxon>Bacteria</taxon>
        <taxon>Bacillati</taxon>
        <taxon>Bacillota</taxon>
        <taxon>Bacilli</taxon>
        <taxon>Lactobacillales</taxon>
        <taxon>Streptococcaceae</taxon>
        <taxon>Lactococcus</taxon>
    </lineage>
</organism>
<reference evidence="2" key="1">
    <citation type="journal article" date="2019" name="Int. J. Syst. Evol. Microbiol.">
        <title>The Global Catalogue of Microorganisms (GCM) 10K type strain sequencing project: providing services to taxonomists for standard genome sequencing and annotation.</title>
        <authorList>
            <consortium name="The Broad Institute Genomics Platform"/>
            <consortium name="The Broad Institute Genome Sequencing Center for Infectious Disease"/>
            <person name="Wu L."/>
            <person name="Ma J."/>
        </authorList>
    </citation>
    <scope>NUCLEOTIDE SEQUENCE [LARGE SCALE GENOMIC DNA]</scope>
    <source>
        <strain evidence="2">CCUG 63287</strain>
    </source>
</reference>
<evidence type="ECO:0000313" key="1">
    <source>
        <dbReference type="EMBL" id="MFC4651855.1"/>
    </source>
</evidence>
<comment type="caution">
    <text evidence="1">The sequence shown here is derived from an EMBL/GenBank/DDBJ whole genome shotgun (WGS) entry which is preliminary data.</text>
</comment>
<dbReference type="EMBL" id="JBHSGD010000004">
    <property type="protein sequence ID" value="MFC4651855.1"/>
    <property type="molecule type" value="Genomic_DNA"/>
</dbReference>
<proteinExistence type="predicted"/>
<evidence type="ECO:0000313" key="2">
    <source>
        <dbReference type="Proteomes" id="UP001595987"/>
    </source>
</evidence>
<protein>
    <submittedName>
        <fullName evidence="1">Uncharacterized protein</fullName>
    </submittedName>
</protein>
<dbReference type="Proteomes" id="UP001595987">
    <property type="component" value="Unassembled WGS sequence"/>
</dbReference>
<name>A0ABV9JAX9_9LACT</name>
<accession>A0ABV9JAX9</accession>
<sequence length="61" mass="6834">MEKTIMTSSIKFTEIAMKEPKDKIALLANLENEIIAPSGVIATVRDRVNLISGILNNERYE</sequence>
<gene>
    <name evidence="1" type="ORF">ACFO26_02955</name>
</gene>
<dbReference type="RefSeq" id="WP_213533872.1">
    <property type="nucleotide sequence ID" value="NZ_BOVQ01000002.1"/>
</dbReference>
<keyword evidence="2" id="KW-1185">Reference proteome</keyword>